<reference evidence="1 2" key="1">
    <citation type="journal article" date="2018" name="Biotechnol. Adv.">
        <title>Improved genomic resources and new bioinformatic workflow for the carcinogenic parasite Clonorchis sinensis: Biotechnological implications.</title>
        <authorList>
            <person name="Wang D."/>
            <person name="Korhonen P.K."/>
            <person name="Gasser R.B."/>
            <person name="Young N.D."/>
        </authorList>
    </citation>
    <scope>NUCLEOTIDE SEQUENCE [LARGE SCALE GENOMIC DNA]</scope>
    <source>
        <strain evidence="1">Cs-k2</strain>
    </source>
</reference>
<sequence length="296" mass="33071">TEISIKPDVAAPAAMAPKGSTRAGILSGCPSLDRGSREAEVGFEPLTFRTVNSRSNHMSHLYNHELFRVLVVKKRKKWTGKGLNASLPQLFRSTYTFRRSFRQPGGKLTTKMPLTSVSSNVLQRLQPDALRITESSYWKAICPDRTLTFRKLSDSSLQGQVSQLYNKTPHTVSQIGRRDPSLADSPTVTLQSELLQRPRCTKRSTTLRASPWIVSGVFSDYMSTSMILNSVDEKLIPTYRMTLVSRSTCAFSSSLEMRTMSSARSRSTRFSSSAIFEDLSAFVSISRRSRNQIGIN</sequence>
<organism evidence="1 2">
    <name type="scientific">Clonorchis sinensis</name>
    <name type="common">Chinese liver fluke</name>
    <dbReference type="NCBI Taxonomy" id="79923"/>
    <lineage>
        <taxon>Eukaryota</taxon>
        <taxon>Metazoa</taxon>
        <taxon>Spiralia</taxon>
        <taxon>Lophotrochozoa</taxon>
        <taxon>Platyhelminthes</taxon>
        <taxon>Trematoda</taxon>
        <taxon>Digenea</taxon>
        <taxon>Opisthorchiida</taxon>
        <taxon>Opisthorchiata</taxon>
        <taxon>Opisthorchiidae</taxon>
        <taxon>Clonorchis</taxon>
    </lineage>
</organism>
<gene>
    <name evidence="1" type="ORF">CSKR_102150</name>
</gene>
<dbReference type="InParanoid" id="A0A3R7DKC7"/>
<feature type="non-terminal residue" evidence="1">
    <location>
        <position position="1"/>
    </location>
</feature>
<evidence type="ECO:0000313" key="2">
    <source>
        <dbReference type="Proteomes" id="UP000286415"/>
    </source>
</evidence>
<accession>A0A3R7DKC7</accession>
<protein>
    <submittedName>
        <fullName evidence="1">Uncharacterized protein</fullName>
    </submittedName>
</protein>
<name>A0A3R7DKC7_CLOSI</name>
<dbReference type="AlphaFoldDB" id="A0A3R7DKC7"/>
<dbReference type="EMBL" id="NIRI02000013">
    <property type="protein sequence ID" value="KAG5452721.1"/>
    <property type="molecule type" value="Genomic_DNA"/>
</dbReference>
<evidence type="ECO:0000313" key="1">
    <source>
        <dbReference type="EMBL" id="KAG5452721.1"/>
    </source>
</evidence>
<comment type="caution">
    <text evidence="1">The sequence shown here is derived from an EMBL/GenBank/DDBJ whole genome shotgun (WGS) entry which is preliminary data.</text>
</comment>
<dbReference type="Proteomes" id="UP000286415">
    <property type="component" value="Unassembled WGS sequence"/>
</dbReference>
<reference evidence="1 2" key="2">
    <citation type="journal article" date="2021" name="Genomics">
        <title>High-quality reference genome for Clonorchis sinensis.</title>
        <authorList>
            <person name="Young N.D."/>
            <person name="Stroehlein A.J."/>
            <person name="Kinkar L."/>
            <person name="Wang T."/>
            <person name="Sohn W.M."/>
            <person name="Chang B.C.H."/>
            <person name="Kaur P."/>
            <person name="Weisz D."/>
            <person name="Dudchenko O."/>
            <person name="Aiden E.L."/>
            <person name="Korhonen P.K."/>
            <person name="Gasser R.B."/>
        </authorList>
    </citation>
    <scope>NUCLEOTIDE SEQUENCE [LARGE SCALE GENOMIC DNA]</scope>
    <source>
        <strain evidence="1">Cs-k2</strain>
    </source>
</reference>
<proteinExistence type="predicted"/>
<keyword evidence="2" id="KW-1185">Reference proteome</keyword>